<sequence>MRMIKFRAKRVNGGEWVKSMTISYGTIKRKMYNVFFEVEPNKWVGVIPETVCQFSEITDKNGNSIFEHDLILIHESESSYQFTVEVLFHKGMFCYKNKACGFTPLWYVSDRCEVIGNAFDNPELMKEGVQP</sequence>
<dbReference type="EMBL" id="MNQU01000310">
    <property type="protein sequence ID" value="OKZ29343.1"/>
    <property type="molecule type" value="Genomic_DNA"/>
</dbReference>
<accession>A0A174F3M4</accession>
<evidence type="ECO:0000259" key="1">
    <source>
        <dbReference type="Pfam" id="PF09643"/>
    </source>
</evidence>
<dbReference type="EMBL" id="CYZF01000004">
    <property type="protein sequence ID" value="CUO43359.1"/>
    <property type="molecule type" value="Genomic_DNA"/>
</dbReference>
<evidence type="ECO:0000313" key="3">
    <source>
        <dbReference type="EMBL" id="KAB4180586.1"/>
    </source>
</evidence>
<reference evidence="4 6" key="2">
    <citation type="journal article" date="2016" name="Nat. Biotechnol.">
        <title>Measurement of bacterial replication rates in microbial communities.</title>
        <authorList>
            <person name="Brown C.T."/>
            <person name="Olm M.R."/>
            <person name="Thomas B.C."/>
            <person name="Banfield J.F."/>
        </authorList>
    </citation>
    <scope>NUCLEOTIDE SEQUENCE [LARGE SCALE GENOMIC DNA]</scope>
    <source>
        <strain evidence="4">45_41</strain>
    </source>
</reference>
<reference evidence="3 7" key="3">
    <citation type="journal article" date="2019" name="Nat. Med.">
        <title>A library of human gut bacterial isolates paired with longitudinal multiomics data enables mechanistic microbiome research.</title>
        <authorList>
            <person name="Poyet M."/>
            <person name="Groussin M."/>
            <person name="Gibbons S.M."/>
            <person name="Avila-Pacheco J."/>
            <person name="Jiang X."/>
            <person name="Kearney S.M."/>
            <person name="Perrotta A.R."/>
            <person name="Berdy B."/>
            <person name="Zhao S."/>
            <person name="Lieberman T.D."/>
            <person name="Swanson P.K."/>
            <person name="Smith M."/>
            <person name="Roesemann S."/>
            <person name="Alexander J.E."/>
            <person name="Rich S.A."/>
            <person name="Livny J."/>
            <person name="Vlamakis H."/>
            <person name="Clish C."/>
            <person name="Bullock K."/>
            <person name="Deik A."/>
            <person name="Scott J."/>
            <person name="Pierce K.A."/>
            <person name="Xavier R.J."/>
            <person name="Alm E.J."/>
        </authorList>
    </citation>
    <scope>NUCLEOTIDE SEQUENCE [LARGE SCALE GENOMIC DNA]</scope>
    <source>
        <strain evidence="3 7">BIOML-A19</strain>
    </source>
</reference>
<dbReference type="EMBL" id="WCTY01000041">
    <property type="protein sequence ID" value="KAB4180586.1"/>
    <property type="molecule type" value="Genomic_DNA"/>
</dbReference>
<dbReference type="InterPro" id="IPR023385">
    <property type="entry name" value="YopX-like_C"/>
</dbReference>
<name>A0A174F3M4_BACUN</name>
<dbReference type="AlphaFoldDB" id="A0A174F3M4"/>
<dbReference type="Proteomes" id="UP000186549">
    <property type="component" value="Unassembled WGS sequence"/>
</dbReference>
<reference evidence="2 5" key="1">
    <citation type="submission" date="2015-09" db="EMBL/GenBank/DDBJ databases">
        <authorList>
            <consortium name="Pathogen Informatics"/>
        </authorList>
    </citation>
    <scope>NUCLEOTIDE SEQUENCE [LARGE SCALE GENOMIC DNA]</scope>
    <source>
        <strain evidence="2 5">2789STDY5608791</strain>
    </source>
</reference>
<evidence type="ECO:0000313" key="4">
    <source>
        <dbReference type="EMBL" id="OKZ29343.1"/>
    </source>
</evidence>
<organism evidence="2 5">
    <name type="scientific">Bacteroides uniformis</name>
    <dbReference type="NCBI Taxonomy" id="820"/>
    <lineage>
        <taxon>Bacteria</taxon>
        <taxon>Pseudomonadati</taxon>
        <taxon>Bacteroidota</taxon>
        <taxon>Bacteroidia</taxon>
        <taxon>Bacteroidales</taxon>
        <taxon>Bacteroidaceae</taxon>
        <taxon>Bacteroides</taxon>
    </lineage>
</organism>
<evidence type="ECO:0000313" key="6">
    <source>
        <dbReference type="Proteomes" id="UP000186549"/>
    </source>
</evidence>
<dbReference type="Proteomes" id="UP000487221">
    <property type="component" value="Unassembled WGS sequence"/>
</dbReference>
<dbReference type="RefSeq" id="WP_007846553.1">
    <property type="nucleotide sequence ID" value="NZ_CP072239.1"/>
</dbReference>
<proteinExistence type="predicted"/>
<dbReference type="Proteomes" id="UP000095419">
    <property type="component" value="Unassembled WGS sequence"/>
</dbReference>
<protein>
    <submittedName>
        <fullName evidence="2">YopX protein</fullName>
    </submittedName>
</protein>
<dbReference type="Pfam" id="PF09643">
    <property type="entry name" value="YopX"/>
    <property type="match status" value="1"/>
</dbReference>
<gene>
    <name evidence="4" type="ORF">BHV79_16985</name>
    <name evidence="2" type="ORF">ERS417307_01689</name>
    <name evidence="3" type="ORF">GAQ44_19430</name>
</gene>
<dbReference type="InterPro" id="IPR019096">
    <property type="entry name" value="YopX_protein"/>
</dbReference>
<evidence type="ECO:0000313" key="7">
    <source>
        <dbReference type="Proteomes" id="UP000487221"/>
    </source>
</evidence>
<evidence type="ECO:0000313" key="2">
    <source>
        <dbReference type="EMBL" id="CUO43359.1"/>
    </source>
</evidence>
<dbReference type="SUPFAM" id="SSF159006">
    <property type="entry name" value="YopX-like"/>
    <property type="match status" value="1"/>
</dbReference>
<dbReference type="Gene3D" id="2.30.30.290">
    <property type="entry name" value="YopX-like domains"/>
    <property type="match status" value="1"/>
</dbReference>
<feature type="domain" description="YopX protein" evidence="1">
    <location>
        <begin position="5"/>
        <end position="126"/>
    </location>
</feature>
<evidence type="ECO:0000313" key="5">
    <source>
        <dbReference type="Proteomes" id="UP000095419"/>
    </source>
</evidence>